<dbReference type="AlphaFoldDB" id="A0AAE0AMH1"/>
<keyword evidence="2" id="KW-1185">Reference proteome</keyword>
<dbReference type="Pfam" id="PF23579">
    <property type="entry name" value="ARM_TBCD"/>
    <property type="match status" value="1"/>
</dbReference>
<proteinExistence type="predicted"/>
<dbReference type="EMBL" id="JANJYJ010000004">
    <property type="protein sequence ID" value="KAK3220711.1"/>
    <property type="molecule type" value="Genomic_DNA"/>
</dbReference>
<sequence>MFMVCGYKAVIKFFPHQVSDFELAVSLLEKCHGDMNSASNMSGYSNCLYQLCEVTIGYLVLWKHWLPFSSKLVNNSTIITVSRQPRFLLITNSDLAVMWLTDSAEMESDDVSKVLFVKSPERLISALQTLYCLAKLMCH</sequence>
<gene>
    <name evidence="1" type="ORF">Dsin_014681</name>
</gene>
<name>A0AAE0AMH1_9ROSI</name>
<accession>A0AAE0AMH1</accession>
<organism evidence="1 2">
    <name type="scientific">Dipteronia sinensis</name>
    <dbReference type="NCBI Taxonomy" id="43782"/>
    <lineage>
        <taxon>Eukaryota</taxon>
        <taxon>Viridiplantae</taxon>
        <taxon>Streptophyta</taxon>
        <taxon>Embryophyta</taxon>
        <taxon>Tracheophyta</taxon>
        <taxon>Spermatophyta</taxon>
        <taxon>Magnoliopsida</taxon>
        <taxon>eudicotyledons</taxon>
        <taxon>Gunneridae</taxon>
        <taxon>Pentapetalae</taxon>
        <taxon>rosids</taxon>
        <taxon>malvids</taxon>
        <taxon>Sapindales</taxon>
        <taxon>Sapindaceae</taxon>
        <taxon>Hippocastanoideae</taxon>
        <taxon>Acereae</taxon>
        <taxon>Dipteronia</taxon>
    </lineage>
</organism>
<evidence type="ECO:0000313" key="1">
    <source>
        <dbReference type="EMBL" id="KAK3220711.1"/>
    </source>
</evidence>
<comment type="caution">
    <text evidence="1">The sequence shown here is derived from an EMBL/GenBank/DDBJ whole genome shotgun (WGS) entry which is preliminary data.</text>
</comment>
<protein>
    <submittedName>
        <fullName evidence="1">Uncharacterized protein</fullName>
    </submittedName>
</protein>
<dbReference type="Proteomes" id="UP001281410">
    <property type="component" value="Unassembled WGS sequence"/>
</dbReference>
<reference evidence="1" key="1">
    <citation type="journal article" date="2023" name="Plant J.">
        <title>Genome sequences and population genomics provide insights into the demographic history, inbreeding, and mutation load of two 'living fossil' tree species of Dipteronia.</title>
        <authorList>
            <person name="Feng Y."/>
            <person name="Comes H.P."/>
            <person name="Chen J."/>
            <person name="Zhu S."/>
            <person name="Lu R."/>
            <person name="Zhang X."/>
            <person name="Li P."/>
            <person name="Qiu J."/>
            <person name="Olsen K.M."/>
            <person name="Qiu Y."/>
        </authorList>
    </citation>
    <scope>NUCLEOTIDE SEQUENCE</scope>
    <source>
        <strain evidence="1">NBL</strain>
    </source>
</reference>
<evidence type="ECO:0000313" key="2">
    <source>
        <dbReference type="Proteomes" id="UP001281410"/>
    </source>
</evidence>